<reference evidence="9 10" key="1">
    <citation type="submission" date="2016-03" db="EMBL/GenBank/DDBJ databases">
        <authorList>
            <person name="Ploux O."/>
        </authorList>
    </citation>
    <scope>NUCLEOTIDE SEQUENCE [LARGE SCALE GENOMIC DNA]</scope>
    <source>
        <strain evidence="9 10">R0</strain>
    </source>
</reference>
<dbReference type="Pfam" id="PF00441">
    <property type="entry name" value="Acyl-CoA_dh_1"/>
    <property type="match status" value="1"/>
</dbReference>
<comment type="cofactor">
    <cofactor evidence="1 5">
        <name>FAD</name>
        <dbReference type="ChEBI" id="CHEBI:57692"/>
    </cofactor>
</comment>
<keyword evidence="5" id="KW-0560">Oxidoreductase</keyword>
<evidence type="ECO:0000259" key="7">
    <source>
        <dbReference type="Pfam" id="PF02770"/>
    </source>
</evidence>
<dbReference type="AlphaFoldDB" id="A0A150WMZ8"/>
<accession>A0A150WMZ8</accession>
<evidence type="ECO:0000313" key="10">
    <source>
        <dbReference type="Proteomes" id="UP000075320"/>
    </source>
</evidence>
<dbReference type="OrthoDB" id="9771038at2"/>
<evidence type="ECO:0000256" key="3">
    <source>
        <dbReference type="ARBA" id="ARBA00022630"/>
    </source>
</evidence>
<dbReference type="EMBL" id="LUKE01000001">
    <property type="protein sequence ID" value="KYG65842.1"/>
    <property type="molecule type" value="Genomic_DNA"/>
</dbReference>
<dbReference type="PANTHER" id="PTHR42707:SF2">
    <property type="entry name" value="ACD11 DEHYDROGENASE"/>
    <property type="match status" value="1"/>
</dbReference>
<protein>
    <submittedName>
        <fullName evidence="9">Acyl-CoA dehydrogenase</fullName>
    </submittedName>
</protein>
<keyword evidence="4 5" id="KW-0274">FAD</keyword>
<dbReference type="Gene3D" id="1.20.140.10">
    <property type="entry name" value="Butyryl-CoA Dehydrogenase, subunit A, domain 3"/>
    <property type="match status" value="1"/>
</dbReference>
<feature type="domain" description="Acyl-CoA oxidase/dehydrogenase middle" evidence="7">
    <location>
        <begin position="171"/>
        <end position="274"/>
    </location>
</feature>
<dbReference type="PROSITE" id="PS00073">
    <property type="entry name" value="ACYL_COA_DH_2"/>
    <property type="match status" value="1"/>
</dbReference>
<dbReference type="RefSeq" id="WP_061833385.1">
    <property type="nucleotide sequence ID" value="NZ_LUKE01000001.1"/>
</dbReference>
<evidence type="ECO:0000256" key="2">
    <source>
        <dbReference type="ARBA" id="ARBA00009347"/>
    </source>
</evidence>
<evidence type="ECO:0000256" key="4">
    <source>
        <dbReference type="ARBA" id="ARBA00022827"/>
    </source>
</evidence>
<dbReference type="InterPro" id="IPR006091">
    <property type="entry name" value="Acyl-CoA_Oxase/DH_mid-dom"/>
</dbReference>
<evidence type="ECO:0000259" key="6">
    <source>
        <dbReference type="Pfam" id="PF00441"/>
    </source>
</evidence>
<keyword evidence="3 5" id="KW-0285">Flavoprotein</keyword>
<dbReference type="Proteomes" id="UP000075320">
    <property type="component" value="Unassembled WGS sequence"/>
</dbReference>
<feature type="domain" description="Adaptive response protein AidB N-terminal" evidence="8">
    <location>
        <begin position="12"/>
        <end position="161"/>
    </location>
</feature>
<dbReference type="InterPro" id="IPR006089">
    <property type="entry name" value="Acyl-CoA_DH_CS"/>
</dbReference>
<dbReference type="SUPFAM" id="SSF47203">
    <property type="entry name" value="Acyl-CoA dehydrogenase C-terminal domain-like"/>
    <property type="match status" value="1"/>
</dbReference>
<dbReference type="PANTHER" id="PTHR42707">
    <property type="entry name" value="ACYL-COA DEHYDROGENASE"/>
    <property type="match status" value="1"/>
</dbReference>
<name>A0A150WMZ8_BDEBC</name>
<dbReference type="InterPro" id="IPR052904">
    <property type="entry name" value="Acyl-CoA_dehydrogenase-like"/>
</dbReference>
<dbReference type="GO" id="GO:0003995">
    <property type="term" value="F:acyl-CoA dehydrogenase activity"/>
    <property type="evidence" value="ECO:0007669"/>
    <property type="project" value="InterPro"/>
</dbReference>
<gene>
    <name evidence="9" type="ORF">AZI86_01850</name>
</gene>
<dbReference type="Pfam" id="PF18158">
    <property type="entry name" value="AidB_N"/>
    <property type="match status" value="1"/>
</dbReference>
<evidence type="ECO:0000259" key="8">
    <source>
        <dbReference type="Pfam" id="PF18158"/>
    </source>
</evidence>
<comment type="caution">
    <text evidence="9">The sequence shown here is derived from an EMBL/GenBank/DDBJ whole genome shotgun (WGS) entry which is preliminary data.</text>
</comment>
<keyword evidence="10" id="KW-1185">Reference proteome</keyword>
<comment type="similarity">
    <text evidence="2 5">Belongs to the acyl-CoA dehydrogenase family.</text>
</comment>
<evidence type="ECO:0000313" key="9">
    <source>
        <dbReference type="EMBL" id="KYG65842.1"/>
    </source>
</evidence>
<evidence type="ECO:0000256" key="5">
    <source>
        <dbReference type="RuleBase" id="RU362125"/>
    </source>
</evidence>
<proteinExistence type="inferred from homology"/>
<evidence type="ECO:0000256" key="1">
    <source>
        <dbReference type="ARBA" id="ARBA00001974"/>
    </source>
</evidence>
<dbReference type="SUPFAM" id="SSF56645">
    <property type="entry name" value="Acyl-CoA dehydrogenase NM domain-like"/>
    <property type="match status" value="1"/>
</dbReference>
<dbReference type="InterPro" id="IPR041504">
    <property type="entry name" value="AidB_N"/>
</dbReference>
<dbReference type="InterPro" id="IPR009075">
    <property type="entry name" value="AcylCo_DH/oxidase_C"/>
</dbReference>
<dbReference type="Gene3D" id="6.10.250.600">
    <property type="match status" value="1"/>
</dbReference>
<feature type="domain" description="Acyl-CoA dehydrogenase/oxidase C-terminal" evidence="6">
    <location>
        <begin position="285"/>
        <end position="441"/>
    </location>
</feature>
<dbReference type="InterPro" id="IPR009100">
    <property type="entry name" value="AcylCoA_DH/oxidase_NM_dom_sf"/>
</dbReference>
<dbReference type="Gene3D" id="2.40.110.20">
    <property type="match status" value="1"/>
</dbReference>
<organism evidence="9 10">
    <name type="scientific">Bdellovibrio bacteriovorus</name>
    <dbReference type="NCBI Taxonomy" id="959"/>
    <lineage>
        <taxon>Bacteria</taxon>
        <taxon>Pseudomonadati</taxon>
        <taxon>Bdellovibrionota</taxon>
        <taxon>Bdellovibrionia</taxon>
        <taxon>Bdellovibrionales</taxon>
        <taxon>Pseudobdellovibrionaceae</taxon>
        <taxon>Bdellovibrio</taxon>
    </lineage>
</organism>
<dbReference type="InterPro" id="IPR036250">
    <property type="entry name" value="AcylCo_DH-like_C"/>
</dbReference>
<sequence length="515" mass="57200">MKNFYQEGPRLSNTYRSDSLLQNYLKKLLPPEAQKKALSHLDHLGERAVTDMLSWAEEAESFPPQHVPFDPWGRRIDDIKTSNGWKELEKVAAEEGIVATAYDREFGSFSRVYQMALLYLYSPSSAIFSCPLAMTDGAARAIELYGPPDLKERALPHLLSRDPKKFWTAGQWMTERTGGSDVSGTSTDALPYSEPSLFGATHALHGTKWFTSATTSQMALTLARPEGAVAGSRGLSLFYLELRDASERLNNIQIHRLKDKLGTKALPTAELSLQGTPARIIGGEGEGVKRIASVLNITRIYNSICALGHMRRALDLATDYSYKRKAFGKILMDHPLHKVTLQNLETEFRRCFALCFHVAHLLGQEEVGEISAANKVLLRALTPVLKLYTAKKAILISSEVVEMFGGAGYVEDTGLPRLLRDAQVFAIWEGTTNVLSLDMLRAFERDQALPILMDYFKNCQGAKEGHPGFMAQWNSLQKLLGSLSKAAPEEWETHARSLAFAVADTLSENLIASNF</sequence>
<dbReference type="Pfam" id="PF02770">
    <property type="entry name" value="Acyl-CoA_dh_M"/>
    <property type="match status" value="1"/>
</dbReference>